<evidence type="ECO:0000259" key="2">
    <source>
        <dbReference type="Pfam" id="PF06580"/>
    </source>
</evidence>
<dbReference type="InterPro" id="IPR036890">
    <property type="entry name" value="HATPase_C_sf"/>
</dbReference>
<evidence type="ECO:0000313" key="4">
    <source>
        <dbReference type="Proteomes" id="UP001447008"/>
    </source>
</evidence>
<evidence type="ECO:0000313" key="3">
    <source>
        <dbReference type="EMBL" id="MEM0516264.1"/>
    </source>
</evidence>
<evidence type="ECO:0000256" key="1">
    <source>
        <dbReference type="SAM" id="Phobius"/>
    </source>
</evidence>
<reference evidence="3 4" key="1">
    <citation type="submission" date="2024-03" db="EMBL/GenBank/DDBJ databases">
        <title>Pseudoalteromonas qingdaonensis sp. nov., isolated from the intestines of marine benthic organisms.</title>
        <authorList>
            <person name="Lin X."/>
            <person name="Fang S."/>
            <person name="Hu X."/>
        </authorList>
    </citation>
    <scope>NUCLEOTIDE SEQUENCE [LARGE SCALE GENOMIC DNA]</scope>
    <source>
        <strain evidence="3 4">YIC-827</strain>
    </source>
</reference>
<keyword evidence="3" id="KW-0808">Transferase</keyword>
<keyword evidence="1" id="KW-0812">Transmembrane</keyword>
<name>A0ABU9MYD5_9GAMM</name>
<accession>A0ABU9MYD5</accession>
<feature type="transmembrane region" description="Helical" evidence="1">
    <location>
        <begin position="21"/>
        <end position="42"/>
    </location>
</feature>
<dbReference type="GO" id="GO:0016301">
    <property type="term" value="F:kinase activity"/>
    <property type="evidence" value="ECO:0007669"/>
    <property type="project" value="UniProtKB-KW"/>
</dbReference>
<protein>
    <submittedName>
        <fullName evidence="3">Histidine kinase</fullName>
    </submittedName>
</protein>
<dbReference type="InterPro" id="IPR050640">
    <property type="entry name" value="Bact_2-comp_sensor_kinase"/>
</dbReference>
<dbReference type="Gene3D" id="3.30.565.10">
    <property type="entry name" value="Histidine kinase-like ATPase, C-terminal domain"/>
    <property type="match status" value="1"/>
</dbReference>
<dbReference type="RefSeq" id="WP_342679624.1">
    <property type="nucleotide sequence ID" value="NZ_JBCGCU010000015.1"/>
</dbReference>
<keyword evidence="1" id="KW-0472">Membrane</keyword>
<dbReference type="PANTHER" id="PTHR34220:SF7">
    <property type="entry name" value="SENSOR HISTIDINE KINASE YPDA"/>
    <property type="match status" value="1"/>
</dbReference>
<proteinExistence type="predicted"/>
<gene>
    <name evidence="3" type="ORF">WCN91_12720</name>
</gene>
<dbReference type="Proteomes" id="UP001447008">
    <property type="component" value="Unassembled WGS sequence"/>
</dbReference>
<comment type="caution">
    <text evidence="3">The sequence shown here is derived from an EMBL/GenBank/DDBJ whole genome shotgun (WGS) entry which is preliminary data.</text>
</comment>
<sequence length="349" mass="38270">MASTARSERDSYSLLNTLCQTRGVLSALVVGEALALIISFNADSAEDFWLLLGQSSLLIQFIVSLSFALLYIVNKTKPKLADSLQALAVISTLVLVTLLTTLYINFLTLLTEQSGLWFILKSCAISLLVAVLFVQFMAIYNEHAKAHSAYASAQLDALQARIRPHFLFNTLNTLAELAHHDADAAEESALALASLSRAAMNAGKQSTLADEVTLAQRYLALEQWRFGSRLSVSWRIPELPMTIVMPCLTLQPLLENAVLHGVETSAEGASIEVEVHLSKQSATVIVSNSIAVGSQNKRSHNGIAIENIRKRLAILYQGKASLTQHKFAHSYRVKLVVPRLESYSESFSR</sequence>
<keyword evidence="1" id="KW-1133">Transmembrane helix</keyword>
<keyword evidence="4" id="KW-1185">Reference proteome</keyword>
<feature type="transmembrane region" description="Helical" evidence="1">
    <location>
        <begin position="116"/>
        <end position="140"/>
    </location>
</feature>
<feature type="domain" description="Signal transduction histidine kinase internal region" evidence="2">
    <location>
        <begin position="153"/>
        <end position="230"/>
    </location>
</feature>
<organism evidence="3 4">
    <name type="scientific">Pseudoalteromonas qingdaonensis</name>
    <dbReference type="NCBI Taxonomy" id="3131913"/>
    <lineage>
        <taxon>Bacteria</taxon>
        <taxon>Pseudomonadati</taxon>
        <taxon>Pseudomonadota</taxon>
        <taxon>Gammaproteobacteria</taxon>
        <taxon>Alteromonadales</taxon>
        <taxon>Pseudoalteromonadaceae</taxon>
        <taxon>Pseudoalteromonas</taxon>
    </lineage>
</organism>
<dbReference type="InterPro" id="IPR010559">
    <property type="entry name" value="Sig_transdc_His_kin_internal"/>
</dbReference>
<feature type="transmembrane region" description="Helical" evidence="1">
    <location>
        <begin position="48"/>
        <end position="72"/>
    </location>
</feature>
<dbReference type="PANTHER" id="PTHR34220">
    <property type="entry name" value="SENSOR HISTIDINE KINASE YPDA"/>
    <property type="match status" value="1"/>
</dbReference>
<keyword evidence="3" id="KW-0418">Kinase</keyword>
<dbReference type="Pfam" id="PF06580">
    <property type="entry name" value="His_kinase"/>
    <property type="match status" value="1"/>
</dbReference>
<feature type="transmembrane region" description="Helical" evidence="1">
    <location>
        <begin position="84"/>
        <end position="104"/>
    </location>
</feature>
<dbReference type="EMBL" id="JBCGCU010000015">
    <property type="protein sequence ID" value="MEM0516264.1"/>
    <property type="molecule type" value="Genomic_DNA"/>
</dbReference>